<sequence length="293" mass="32672">MMMEILPEPTSNKLCEHLSDTYVFTMKMEILLEPTSNKFMVGLKKKKLIGMVMCITGILLSMVRSDMMDVHDLRSVETEFPAVVFNDELSSEKHALVNPQDSMMRLCHKLIACSIAGRSQAPEKVTVTDLFYLRDIDVVSVNIPYPLARYLRRLQGLTVIVRDLLVIDITELVRLQICEELVDTWAWVAPRLERQPDAAAGALVDARGAPDIDEGAQAIPAPTQAPQPPLATGPAQTMAPRLARVEEELLDSAGATYVRYSETHVPYQRCRVRQRTGEASTLAAPLDEDQPDL</sequence>
<name>A0A6L2JTK2_TANCI</name>
<organism evidence="1">
    <name type="scientific">Tanacetum cinerariifolium</name>
    <name type="common">Dalmatian daisy</name>
    <name type="synonym">Chrysanthemum cinerariifolium</name>
    <dbReference type="NCBI Taxonomy" id="118510"/>
    <lineage>
        <taxon>Eukaryota</taxon>
        <taxon>Viridiplantae</taxon>
        <taxon>Streptophyta</taxon>
        <taxon>Embryophyta</taxon>
        <taxon>Tracheophyta</taxon>
        <taxon>Spermatophyta</taxon>
        <taxon>Magnoliopsida</taxon>
        <taxon>eudicotyledons</taxon>
        <taxon>Gunneridae</taxon>
        <taxon>Pentapetalae</taxon>
        <taxon>asterids</taxon>
        <taxon>campanulids</taxon>
        <taxon>Asterales</taxon>
        <taxon>Asteraceae</taxon>
        <taxon>Asteroideae</taxon>
        <taxon>Anthemideae</taxon>
        <taxon>Anthemidinae</taxon>
        <taxon>Tanacetum</taxon>
    </lineage>
</organism>
<evidence type="ECO:0000313" key="1">
    <source>
        <dbReference type="EMBL" id="GEU40059.1"/>
    </source>
</evidence>
<gene>
    <name evidence="1" type="ORF">Tci_012037</name>
</gene>
<dbReference type="AlphaFoldDB" id="A0A6L2JTK2"/>
<protein>
    <submittedName>
        <fullName evidence="1">Uncharacterized protein</fullName>
    </submittedName>
</protein>
<dbReference type="EMBL" id="BKCJ010001254">
    <property type="protein sequence ID" value="GEU40059.1"/>
    <property type="molecule type" value="Genomic_DNA"/>
</dbReference>
<reference evidence="1" key="1">
    <citation type="journal article" date="2019" name="Sci. Rep.">
        <title>Draft genome of Tanacetum cinerariifolium, the natural source of mosquito coil.</title>
        <authorList>
            <person name="Yamashiro T."/>
            <person name="Shiraishi A."/>
            <person name="Satake H."/>
            <person name="Nakayama K."/>
        </authorList>
    </citation>
    <scope>NUCLEOTIDE SEQUENCE</scope>
</reference>
<accession>A0A6L2JTK2</accession>
<proteinExistence type="predicted"/>
<comment type="caution">
    <text evidence="1">The sequence shown here is derived from an EMBL/GenBank/DDBJ whole genome shotgun (WGS) entry which is preliminary data.</text>
</comment>